<evidence type="ECO:0000313" key="4">
    <source>
        <dbReference type="EMBL" id="KAG8183465.1"/>
    </source>
</evidence>
<feature type="region of interest" description="Disordered" evidence="2">
    <location>
        <begin position="225"/>
        <end position="244"/>
    </location>
</feature>
<feature type="region of interest" description="Disordered" evidence="2">
    <location>
        <begin position="1"/>
        <end position="39"/>
    </location>
</feature>
<feature type="region of interest" description="Disordered" evidence="2">
    <location>
        <begin position="454"/>
        <end position="480"/>
    </location>
</feature>
<feature type="compositionally biased region" description="Polar residues" evidence="2">
    <location>
        <begin position="225"/>
        <end position="237"/>
    </location>
</feature>
<reference evidence="4 5" key="1">
    <citation type="journal article" date="2022" name="Nat. Ecol. Evol.">
        <title>A masculinizing supergene underlies an exaggerated male reproductive morph in a spider.</title>
        <authorList>
            <person name="Hendrickx F."/>
            <person name="De Corte Z."/>
            <person name="Sonet G."/>
            <person name="Van Belleghem S.M."/>
            <person name="Kostlbacher S."/>
            <person name="Vangestel C."/>
        </authorList>
    </citation>
    <scope>NUCLEOTIDE SEQUENCE [LARGE SCALE GENOMIC DNA]</scope>
    <source>
        <strain evidence="4">W744_W776</strain>
    </source>
</reference>
<gene>
    <name evidence="4" type="ORF">JTE90_002847</name>
</gene>
<dbReference type="PANTHER" id="PTHR33273:SF2">
    <property type="entry name" value="ENDONUCLEASE_EXONUCLEASE_PHOSPHATASE DOMAIN-CONTAINING PROTEIN"/>
    <property type="match status" value="1"/>
</dbReference>
<keyword evidence="1" id="KW-0175">Coiled coil</keyword>
<accession>A0AAV6UG58</accession>
<feature type="domain" description="Pre-C2HC" evidence="3">
    <location>
        <begin position="329"/>
        <end position="397"/>
    </location>
</feature>
<protein>
    <recommendedName>
        <fullName evidence="3">Pre-C2HC domain-containing protein</fullName>
    </recommendedName>
</protein>
<feature type="compositionally biased region" description="Basic and acidic residues" evidence="2">
    <location>
        <begin position="8"/>
        <end position="19"/>
    </location>
</feature>
<feature type="region of interest" description="Disordered" evidence="2">
    <location>
        <begin position="127"/>
        <end position="152"/>
    </location>
</feature>
<evidence type="ECO:0000313" key="5">
    <source>
        <dbReference type="Proteomes" id="UP000827092"/>
    </source>
</evidence>
<evidence type="ECO:0000259" key="3">
    <source>
        <dbReference type="SMART" id="SM00596"/>
    </source>
</evidence>
<dbReference type="Pfam" id="PF07530">
    <property type="entry name" value="PRE_C2HC"/>
    <property type="match status" value="1"/>
</dbReference>
<organism evidence="4 5">
    <name type="scientific">Oedothorax gibbosus</name>
    <dbReference type="NCBI Taxonomy" id="931172"/>
    <lineage>
        <taxon>Eukaryota</taxon>
        <taxon>Metazoa</taxon>
        <taxon>Ecdysozoa</taxon>
        <taxon>Arthropoda</taxon>
        <taxon>Chelicerata</taxon>
        <taxon>Arachnida</taxon>
        <taxon>Araneae</taxon>
        <taxon>Araneomorphae</taxon>
        <taxon>Entelegynae</taxon>
        <taxon>Araneoidea</taxon>
        <taxon>Linyphiidae</taxon>
        <taxon>Erigoninae</taxon>
        <taxon>Oedothorax</taxon>
    </lineage>
</organism>
<proteinExistence type="predicted"/>
<evidence type="ECO:0000256" key="2">
    <source>
        <dbReference type="SAM" id="MobiDB-lite"/>
    </source>
</evidence>
<dbReference type="EMBL" id="JAFNEN010000416">
    <property type="protein sequence ID" value="KAG8183465.1"/>
    <property type="molecule type" value="Genomic_DNA"/>
</dbReference>
<keyword evidence="5" id="KW-1185">Reference proteome</keyword>
<comment type="caution">
    <text evidence="4">The sequence shown here is derived from an EMBL/GenBank/DDBJ whole genome shotgun (WGS) entry which is preliminary data.</text>
</comment>
<dbReference type="SMART" id="SM00596">
    <property type="entry name" value="PRE_C2HC"/>
    <property type="match status" value="1"/>
</dbReference>
<dbReference type="PANTHER" id="PTHR33273">
    <property type="entry name" value="DOMAIN-CONTAINING PROTEIN, PUTATIVE-RELATED"/>
    <property type="match status" value="1"/>
</dbReference>
<feature type="coiled-coil region" evidence="1">
    <location>
        <begin position="543"/>
        <end position="570"/>
    </location>
</feature>
<dbReference type="AlphaFoldDB" id="A0AAV6UG58"/>
<dbReference type="InterPro" id="IPR006579">
    <property type="entry name" value="Pre_C2HC_dom"/>
</dbReference>
<evidence type="ECO:0000256" key="1">
    <source>
        <dbReference type="SAM" id="Coils"/>
    </source>
</evidence>
<sequence length="585" mass="66151">MVPSPSRTRNDSTRSRSDLSRCSSPDNMLNSPTPDDWEQHSPDIFQLDNCQQRRDTESNIAVAKHTRETYGAFLEQEKGHLKEGINVALHKKAILKATNEITNYESILNQLPPCNIYNCKFHASSSQGNATVKRTRSTSIDSDSGDDSTKPADKVIAVDNTVSLSPENIAIDSVRNEMEGNDAENQINDMDKRPFIFPKKTARSATYVAPSAISTTSNRYTPLATQATPPGEPTNQRPGAPLGDRINPVMVKIVGNVPEMCSKIESFVKSAPEFKITGEHIKVTFKTIDDYRKGTNDMKTNNIGYYIVSPLKSRPIKVVLKGLHIDHNPNEIKEELIKMGFNVERVAQLRRFKDGYPLPMFQVQITQGPNMDEIYTLTRFQYLTVSVEKFEKTGRVNQCFKCQSFFHSSQNCHFKPRCVKCGLDHESRTCTKDRNTPPTCANCNGQHPASYRGCPKFPKWDKRQSNPTLKRLNPPRPHTNVRNEYVQPGITRKTFVWGQQINSANVNTTSNTGPLNYDQHLSRHINNLSPTQLQNTPSPDSHVKDLFEIIRELKEEIKFLRQELAQEREKTKLSQTQTNDNGTAV</sequence>
<dbReference type="Proteomes" id="UP000827092">
    <property type="component" value="Unassembled WGS sequence"/>
</dbReference>
<name>A0AAV6UG58_9ARAC</name>